<keyword evidence="4 5" id="KW-0472">Membrane</keyword>
<feature type="transmembrane region" description="Helical" evidence="5">
    <location>
        <begin position="112"/>
        <end position="133"/>
    </location>
</feature>
<dbReference type="Pfam" id="PF04893">
    <property type="entry name" value="Yip1"/>
    <property type="match status" value="1"/>
</dbReference>
<organism evidence="7 8">
    <name type="scientific">Fodinibius roseus</name>
    <dbReference type="NCBI Taxonomy" id="1194090"/>
    <lineage>
        <taxon>Bacteria</taxon>
        <taxon>Pseudomonadati</taxon>
        <taxon>Balneolota</taxon>
        <taxon>Balneolia</taxon>
        <taxon>Balneolales</taxon>
        <taxon>Balneolaceae</taxon>
        <taxon>Fodinibius</taxon>
    </lineage>
</organism>
<dbReference type="InterPro" id="IPR006977">
    <property type="entry name" value="Yip1_dom"/>
</dbReference>
<proteinExistence type="predicted"/>
<gene>
    <name evidence="7" type="ORF">SAMN05443144_10722</name>
</gene>
<dbReference type="GO" id="GO:0016020">
    <property type="term" value="C:membrane"/>
    <property type="evidence" value="ECO:0007669"/>
    <property type="project" value="UniProtKB-SubCell"/>
</dbReference>
<evidence type="ECO:0000256" key="3">
    <source>
        <dbReference type="ARBA" id="ARBA00022989"/>
    </source>
</evidence>
<evidence type="ECO:0000256" key="2">
    <source>
        <dbReference type="ARBA" id="ARBA00022692"/>
    </source>
</evidence>
<keyword evidence="3 5" id="KW-1133">Transmembrane helix</keyword>
<comment type="subcellular location">
    <subcellularLocation>
        <location evidence="1">Membrane</location>
        <topology evidence="1">Multi-pass membrane protein</topology>
    </subcellularLocation>
</comment>
<evidence type="ECO:0000313" key="8">
    <source>
        <dbReference type="Proteomes" id="UP000184041"/>
    </source>
</evidence>
<feature type="transmembrane region" description="Helical" evidence="5">
    <location>
        <begin position="86"/>
        <end position="106"/>
    </location>
</feature>
<keyword evidence="2 5" id="KW-0812">Transmembrane</keyword>
<dbReference type="EMBL" id="FQUS01000007">
    <property type="protein sequence ID" value="SHF27881.1"/>
    <property type="molecule type" value="Genomic_DNA"/>
</dbReference>
<dbReference type="Proteomes" id="UP000184041">
    <property type="component" value="Unassembled WGS sequence"/>
</dbReference>
<dbReference type="STRING" id="1194090.SAMN05443144_10722"/>
<reference evidence="7 8" key="1">
    <citation type="submission" date="2016-11" db="EMBL/GenBank/DDBJ databases">
        <authorList>
            <person name="Jaros S."/>
            <person name="Januszkiewicz K."/>
            <person name="Wedrychowicz H."/>
        </authorList>
    </citation>
    <scope>NUCLEOTIDE SEQUENCE [LARGE SCALE GENOMIC DNA]</scope>
    <source>
        <strain evidence="7 8">DSM 21986</strain>
    </source>
</reference>
<feature type="transmembrane region" description="Helical" evidence="5">
    <location>
        <begin position="199"/>
        <end position="220"/>
    </location>
</feature>
<evidence type="ECO:0000259" key="6">
    <source>
        <dbReference type="Pfam" id="PF04893"/>
    </source>
</evidence>
<feature type="transmembrane region" description="Helical" evidence="5">
    <location>
        <begin position="168"/>
        <end position="187"/>
    </location>
</feature>
<name>A0A1M5AC30_9BACT</name>
<feature type="transmembrane region" description="Helical" evidence="5">
    <location>
        <begin position="145"/>
        <end position="162"/>
    </location>
</feature>
<sequence length="227" mass="25555">MVRGMASGKESCRRLSEREQQSPCIYMNVFLIHQNRYLKAEIPSPNQPLLIMDIQYIIDRAQGIILNPKEEWRKIKEEPASNADLLLYYVLPLVVMAVFTGFIGSWSLTIAVFQLISPFIGIVIAAYVINELAEKFNSTKSLNNAFKLVVYAATPSLLAAIVANLSFLLGWVSLFGLYGIYLFWVGISPMMDTPQDKRLGYVLASALVIVIIQIVLFTLIGPSMMWR</sequence>
<dbReference type="AlphaFoldDB" id="A0A1M5AC30"/>
<evidence type="ECO:0000256" key="4">
    <source>
        <dbReference type="ARBA" id="ARBA00023136"/>
    </source>
</evidence>
<accession>A0A1M5AC30</accession>
<evidence type="ECO:0000256" key="1">
    <source>
        <dbReference type="ARBA" id="ARBA00004141"/>
    </source>
</evidence>
<feature type="domain" description="Yip1" evidence="6">
    <location>
        <begin position="63"/>
        <end position="216"/>
    </location>
</feature>
<evidence type="ECO:0000313" key="7">
    <source>
        <dbReference type="EMBL" id="SHF27881.1"/>
    </source>
</evidence>
<keyword evidence="8" id="KW-1185">Reference proteome</keyword>
<evidence type="ECO:0000256" key="5">
    <source>
        <dbReference type="SAM" id="Phobius"/>
    </source>
</evidence>
<protein>
    <submittedName>
        <fullName evidence="7">Yip1 domain-containing protein</fullName>
    </submittedName>
</protein>